<dbReference type="Proteomes" id="UP000325372">
    <property type="component" value="Unassembled WGS sequence"/>
</dbReference>
<evidence type="ECO:0008006" key="3">
    <source>
        <dbReference type="Google" id="ProtNLM"/>
    </source>
</evidence>
<protein>
    <recommendedName>
        <fullName evidence="3">Sulfotransferase family protein</fullName>
    </recommendedName>
</protein>
<dbReference type="EMBL" id="VYXP01000008">
    <property type="protein sequence ID" value="KAA9130266.1"/>
    <property type="molecule type" value="Genomic_DNA"/>
</dbReference>
<name>A0A5N0T8V4_9GAMM</name>
<gene>
    <name evidence="1" type="ORF">F3N42_13080</name>
</gene>
<sequence>MPSRVLLHIGLHKTATTSIQDYLQANQAALAAAGVGYVGRKQWRAGAAPGKHSGQRLKGWMASCKEPVLMLSEENLIGVPRDFSVGRVYPRARKRIRSLLGVTGELPVDLVLVLRNPARFLVSIYCEYVRNNHYVPVESFLGQHDLREFSWRQVFDWLTDLPEQVRVHLIPFEPEFGGGVDRIVGQLLDCAGVDRSSLSAFPGQKSRSSYSAEEIAAAAELARRADAETASAFLRMLDQQGRRFGDTTFTPISSRRVAQLTERYHRDLLDMGAWAGR</sequence>
<evidence type="ECO:0000313" key="1">
    <source>
        <dbReference type="EMBL" id="KAA9130266.1"/>
    </source>
</evidence>
<accession>A0A5N0T8V4</accession>
<reference evidence="1 2" key="1">
    <citation type="submission" date="2019-09" db="EMBL/GenBank/DDBJ databases">
        <title>Wenzhouxiangella sp. Genome sequencing and assembly.</title>
        <authorList>
            <person name="Zhang R."/>
        </authorList>
    </citation>
    <scope>NUCLEOTIDE SEQUENCE [LARGE SCALE GENOMIC DNA]</scope>
    <source>
        <strain evidence="1 2">W260</strain>
    </source>
</reference>
<dbReference type="SUPFAM" id="SSF52540">
    <property type="entry name" value="P-loop containing nucleoside triphosphate hydrolases"/>
    <property type="match status" value="1"/>
</dbReference>
<dbReference type="RefSeq" id="WP_150864931.1">
    <property type="nucleotide sequence ID" value="NZ_VYXP01000008.1"/>
</dbReference>
<organism evidence="1 2">
    <name type="scientific">Marinihelvus fidelis</name>
    <dbReference type="NCBI Taxonomy" id="2613842"/>
    <lineage>
        <taxon>Bacteria</taxon>
        <taxon>Pseudomonadati</taxon>
        <taxon>Pseudomonadota</taxon>
        <taxon>Gammaproteobacteria</taxon>
        <taxon>Chromatiales</taxon>
        <taxon>Wenzhouxiangellaceae</taxon>
        <taxon>Marinihelvus</taxon>
    </lineage>
</organism>
<dbReference type="InterPro" id="IPR027417">
    <property type="entry name" value="P-loop_NTPase"/>
</dbReference>
<dbReference type="Gene3D" id="3.40.50.300">
    <property type="entry name" value="P-loop containing nucleotide triphosphate hydrolases"/>
    <property type="match status" value="1"/>
</dbReference>
<dbReference type="AlphaFoldDB" id="A0A5N0T8V4"/>
<evidence type="ECO:0000313" key="2">
    <source>
        <dbReference type="Proteomes" id="UP000325372"/>
    </source>
</evidence>
<comment type="caution">
    <text evidence="1">The sequence shown here is derived from an EMBL/GenBank/DDBJ whole genome shotgun (WGS) entry which is preliminary data.</text>
</comment>
<proteinExistence type="predicted"/>
<keyword evidence="2" id="KW-1185">Reference proteome</keyword>